<proteinExistence type="predicted"/>
<protein>
    <submittedName>
        <fullName evidence="1">Uncharacterized protein</fullName>
    </submittedName>
</protein>
<evidence type="ECO:0000313" key="1">
    <source>
        <dbReference type="EMBL" id="AXQ58744.1"/>
    </source>
</evidence>
<gene>
    <name evidence="1" type="ORF">D0C37_31810</name>
</gene>
<reference evidence="1 2" key="1">
    <citation type="submission" date="2018-08" db="EMBL/GenBank/DDBJ databases">
        <authorList>
            <person name="Ferrada E.E."/>
            <person name="Latorre B.A."/>
        </authorList>
    </citation>
    <scope>NUCLEOTIDE SEQUENCE [LARGE SCALE GENOMIC DNA]</scope>
    <source>
        <strain evidence="1 2">VK-A60T</strain>
    </source>
</reference>
<dbReference type="Proteomes" id="UP000259636">
    <property type="component" value="Chromosome"/>
</dbReference>
<accession>A0A385DLG1</accession>
<dbReference type="EMBL" id="CP031742">
    <property type="protein sequence ID" value="AXQ58744.1"/>
    <property type="molecule type" value="Genomic_DNA"/>
</dbReference>
<dbReference type="KEGG" id="sky:D0C37_31810"/>
<evidence type="ECO:0000313" key="2">
    <source>
        <dbReference type="Proteomes" id="UP000259636"/>
    </source>
</evidence>
<organism evidence="1 2">
    <name type="scientific">Streptomyces koyangensis</name>
    <dbReference type="NCBI Taxonomy" id="188770"/>
    <lineage>
        <taxon>Bacteria</taxon>
        <taxon>Bacillati</taxon>
        <taxon>Actinomycetota</taxon>
        <taxon>Actinomycetes</taxon>
        <taxon>Kitasatosporales</taxon>
        <taxon>Streptomycetaceae</taxon>
        <taxon>Streptomyces</taxon>
        <taxon>Streptomyces aurantiacus group</taxon>
    </lineage>
</organism>
<dbReference type="AlphaFoldDB" id="A0A385DLG1"/>
<sequence>MSEGAERARARDCRACGERLRPDARPEAVFCSSVCRSRQWRKEQRLRKRLAAVRGKVGLVECPECGARWVAGVDRRSDARFCSRRCVVGAWRKRKDPYADRAQ</sequence>
<name>A0A385DLG1_9ACTN</name>